<dbReference type="GeneID" id="119737365"/>
<proteinExistence type="predicted"/>
<accession>A0A914AV11</accession>
<sequence>MARIALVLVALLNCFTSSMAYTDPLCSHHVHPDYGCVGECISTTSCPGGKYISNLCPTQPAGVKCCFTADSDIECVDYNHWLYGQVGHCISTSQCPGNTYISNLCPTKSAGIKCCFKKPTDTCSASGSCSQTVKSLACQVQSHSRITLLANNKYLNTQGANDGADAASNIRDTCNGQESKISSYSCSEGSAPGGSVCLSAKVLQYLLDVANAGHNIKVNAITGACHSRTSRHYRGTAVDLQVYSDSNHAAWRSICSAAGAVENFGPPDPGHSGHTHCAFP</sequence>
<dbReference type="AlphaFoldDB" id="A0A914AV11"/>
<evidence type="ECO:0000256" key="1">
    <source>
        <dbReference type="SAM" id="SignalP"/>
    </source>
</evidence>
<keyword evidence="1" id="KW-0732">Signal</keyword>
<organism evidence="2 3">
    <name type="scientific">Patiria miniata</name>
    <name type="common">Bat star</name>
    <name type="synonym">Asterina miniata</name>
    <dbReference type="NCBI Taxonomy" id="46514"/>
    <lineage>
        <taxon>Eukaryota</taxon>
        <taxon>Metazoa</taxon>
        <taxon>Echinodermata</taxon>
        <taxon>Eleutherozoa</taxon>
        <taxon>Asterozoa</taxon>
        <taxon>Asteroidea</taxon>
        <taxon>Valvatacea</taxon>
        <taxon>Valvatida</taxon>
        <taxon>Asterinidae</taxon>
        <taxon>Patiria</taxon>
    </lineage>
</organism>
<feature type="chain" id="PRO_5038138440" evidence="1">
    <location>
        <begin position="21"/>
        <end position="280"/>
    </location>
</feature>
<reference evidence="2" key="1">
    <citation type="submission" date="2022-11" db="UniProtKB">
        <authorList>
            <consortium name="EnsemblMetazoa"/>
        </authorList>
    </citation>
    <scope>IDENTIFICATION</scope>
</reference>
<evidence type="ECO:0000313" key="2">
    <source>
        <dbReference type="EnsemblMetazoa" id="XP_038067597.1"/>
    </source>
</evidence>
<evidence type="ECO:0000313" key="3">
    <source>
        <dbReference type="Proteomes" id="UP000887568"/>
    </source>
</evidence>
<dbReference type="Proteomes" id="UP000887568">
    <property type="component" value="Unplaced"/>
</dbReference>
<protein>
    <submittedName>
        <fullName evidence="2">Uncharacterized protein</fullName>
    </submittedName>
</protein>
<dbReference type="EnsemblMetazoa" id="XM_038211669.1">
    <property type="protein sequence ID" value="XP_038067597.1"/>
    <property type="gene ID" value="LOC119737365"/>
</dbReference>
<name>A0A914AV11_PATMI</name>
<keyword evidence="3" id="KW-1185">Reference proteome</keyword>
<dbReference type="RefSeq" id="XP_038067597.1">
    <property type="nucleotide sequence ID" value="XM_038211669.1"/>
</dbReference>
<feature type="signal peptide" evidence="1">
    <location>
        <begin position="1"/>
        <end position="20"/>
    </location>
</feature>
<dbReference type="OrthoDB" id="10059227at2759"/>
<dbReference type="OMA" id="HETWVHC"/>